<reference evidence="2" key="2">
    <citation type="journal article" date="2014" name="ISME J.">
        <title>Microbial stratification in low pH oxic and suboxic macroscopic growths along an acid mine drainage.</title>
        <authorList>
            <person name="Mendez-Garcia C."/>
            <person name="Mesa V."/>
            <person name="Sprenger R.R."/>
            <person name="Richter M."/>
            <person name="Diez M.S."/>
            <person name="Solano J."/>
            <person name="Bargiela R."/>
            <person name="Golyshina O.V."/>
            <person name="Manteca A."/>
            <person name="Ramos J.L."/>
            <person name="Gallego J.R."/>
            <person name="Llorente I."/>
            <person name="Martins Dos Santos V.A."/>
            <person name="Jensen O.N."/>
            <person name="Pelaez A.I."/>
            <person name="Sanchez J."/>
            <person name="Ferrer M."/>
        </authorList>
    </citation>
    <scope>NUCLEOTIDE SEQUENCE</scope>
</reference>
<dbReference type="AlphaFoldDB" id="T1ABT4"/>
<name>T1ABT4_9ZZZZ</name>
<sequence>MRTGKESDMFRMPKAVEPLISAFSIAFTRPTFNRAVVLMLGAILSLRHRTVTGMLRAVGPLAQGHWSDFHRVLCRRVWSTWPLAKVLARLVVELIPPDQLVVCAVDDTNPQHKGKRVYGKGRHHDACRSTHSHIVWVWGH</sequence>
<dbReference type="Pfam" id="PF13546">
    <property type="entry name" value="DDE_5"/>
    <property type="match status" value="1"/>
</dbReference>
<reference evidence="2" key="1">
    <citation type="submission" date="2013-08" db="EMBL/GenBank/DDBJ databases">
        <authorList>
            <person name="Mendez C."/>
            <person name="Richter M."/>
            <person name="Ferrer M."/>
            <person name="Sanchez J."/>
        </authorList>
    </citation>
    <scope>NUCLEOTIDE SEQUENCE</scope>
</reference>
<dbReference type="EMBL" id="AUZX01007751">
    <property type="protein sequence ID" value="EQD58256.1"/>
    <property type="molecule type" value="Genomic_DNA"/>
</dbReference>
<dbReference type="InterPro" id="IPR038721">
    <property type="entry name" value="IS701-like_DDE_dom"/>
</dbReference>
<protein>
    <recommendedName>
        <fullName evidence="1">Transposase IS701-like DDE domain-containing protein</fullName>
    </recommendedName>
</protein>
<proteinExistence type="predicted"/>
<gene>
    <name evidence="2" type="ORF">B1A_10872</name>
</gene>
<evidence type="ECO:0000259" key="1">
    <source>
        <dbReference type="Pfam" id="PF13546"/>
    </source>
</evidence>
<organism evidence="2">
    <name type="scientific">mine drainage metagenome</name>
    <dbReference type="NCBI Taxonomy" id="410659"/>
    <lineage>
        <taxon>unclassified sequences</taxon>
        <taxon>metagenomes</taxon>
        <taxon>ecological metagenomes</taxon>
    </lineage>
</organism>
<feature type="domain" description="Transposase IS701-like DDE" evidence="1">
    <location>
        <begin position="26"/>
        <end position="125"/>
    </location>
</feature>
<evidence type="ECO:0000313" key="2">
    <source>
        <dbReference type="EMBL" id="EQD58256.1"/>
    </source>
</evidence>
<comment type="caution">
    <text evidence="2">The sequence shown here is derived from an EMBL/GenBank/DDBJ whole genome shotgun (WGS) entry which is preliminary data.</text>
</comment>
<feature type="non-terminal residue" evidence="2">
    <location>
        <position position="140"/>
    </location>
</feature>
<accession>T1ABT4</accession>